<dbReference type="GO" id="GO:0003723">
    <property type="term" value="F:RNA binding"/>
    <property type="evidence" value="ECO:0007669"/>
    <property type="project" value="UniProtKB-KW"/>
</dbReference>
<keyword evidence="3" id="KW-0694">RNA-binding</keyword>
<evidence type="ECO:0000313" key="8">
    <source>
        <dbReference type="Proteomes" id="UP000007800"/>
    </source>
</evidence>
<organism evidence="8">
    <name type="scientific">Perkinsus marinus (strain ATCC 50983 / TXsc)</name>
    <dbReference type="NCBI Taxonomy" id="423536"/>
    <lineage>
        <taxon>Eukaryota</taxon>
        <taxon>Sar</taxon>
        <taxon>Alveolata</taxon>
        <taxon>Perkinsozoa</taxon>
        <taxon>Perkinsea</taxon>
        <taxon>Perkinsida</taxon>
        <taxon>Perkinsidae</taxon>
        <taxon>Perkinsus</taxon>
    </lineage>
</organism>
<dbReference type="RefSeq" id="XP_002772851.1">
    <property type="nucleotide sequence ID" value="XM_002772805.1"/>
</dbReference>
<protein>
    <recommendedName>
        <fullName evidence="6">DNA/RNA-binding protein Alba-like domain-containing protein</fullName>
    </recommendedName>
</protein>
<dbReference type="Proteomes" id="UP000007800">
    <property type="component" value="Unassembled WGS sequence"/>
</dbReference>
<evidence type="ECO:0000256" key="5">
    <source>
        <dbReference type="SAM" id="MobiDB-lite"/>
    </source>
</evidence>
<feature type="region of interest" description="Disordered" evidence="5">
    <location>
        <begin position="147"/>
        <end position="223"/>
    </location>
</feature>
<name>C5LF29_PERM5</name>
<evidence type="ECO:0000313" key="7">
    <source>
        <dbReference type="EMBL" id="EER04667.1"/>
    </source>
</evidence>
<proteinExistence type="inferred from homology"/>
<keyword evidence="8" id="KW-1185">Reference proteome</keyword>
<reference evidence="7 8" key="1">
    <citation type="submission" date="2008-07" db="EMBL/GenBank/DDBJ databases">
        <authorList>
            <person name="El-Sayed N."/>
            <person name="Caler E."/>
            <person name="Inman J."/>
            <person name="Amedeo P."/>
            <person name="Hass B."/>
            <person name="Wortman J."/>
        </authorList>
    </citation>
    <scope>NUCLEOTIDE SEQUENCE [LARGE SCALE GENOMIC DNA]</scope>
    <source>
        <strain evidence="8">ATCC 50983 / TXsc</strain>
    </source>
</reference>
<dbReference type="EMBL" id="GG681406">
    <property type="protein sequence ID" value="EER04667.1"/>
    <property type="molecule type" value="Genomic_DNA"/>
</dbReference>
<dbReference type="Gene3D" id="3.30.110.20">
    <property type="entry name" value="Alba-like domain"/>
    <property type="match status" value="1"/>
</dbReference>
<dbReference type="GO" id="GO:0005634">
    <property type="term" value="C:nucleus"/>
    <property type="evidence" value="ECO:0007669"/>
    <property type="project" value="UniProtKB-SubCell"/>
</dbReference>
<evidence type="ECO:0000256" key="4">
    <source>
        <dbReference type="ARBA" id="ARBA00023242"/>
    </source>
</evidence>
<dbReference type="AlphaFoldDB" id="C5LF29"/>
<dbReference type="GeneID" id="9037799"/>
<dbReference type="InterPro" id="IPR036882">
    <property type="entry name" value="Alba-like_dom_sf"/>
</dbReference>
<dbReference type="SUPFAM" id="SSF82704">
    <property type="entry name" value="AlbA-like"/>
    <property type="match status" value="1"/>
</dbReference>
<evidence type="ECO:0000259" key="6">
    <source>
        <dbReference type="Pfam" id="PF01918"/>
    </source>
</evidence>
<dbReference type="PANTHER" id="PTHR13516">
    <property type="entry name" value="RIBONUCLEASE P SUBUNIT P25"/>
    <property type="match status" value="1"/>
</dbReference>
<dbReference type="InParanoid" id="C5LF29"/>
<feature type="compositionally biased region" description="Basic and acidic residues" evidence="5">
    <location>
        <begin position="205"/>
        <end position="215"/>
    </location>
</feature>
<gene>
    <name evidence="7" type="ORF">Pmar_PMAR013367</name>
</gene>
<feature type="domain" description="DNA/RNA-binding protein Alba-like" evidence="6">
    <location>
        <begin position="23"/>
        <end position="83"/>
    </location>
</feature>
<dbReference type="Pfam" id="PF01918">
    <property type="entry name" value="Alba"/>
    <property type="match status" value="1"/>
</dbReference>
<comment type="subcellular location">
    <subcellularLocation>
        <location evidence="1">Nucleus</location>
    </subcellularLocation>
</comment>
<evidence type="ECO:0000256" key="1">
    <source>
        <dbReference type="ARBA" id="ARBA00004123"/>
    </source>
</evidence>
<feature type="compositionally biased region" description="Basic residues" evidence="5">
    <location>
        <begin position="192"/>
        <end position="204"/>
    </location>
</feature>
<dbReference type="OrthoDB" id="424402at2759"/>
<evidence type="ECO:0000256" key="2">
    <source>
        <dbReference type="ARBA" id="ARBA00008018"/>
    </source>
</evidence>
<accession>C5LF29</accession>
<dbReference type="InterPro" id="IPR002775">
    <property type="entry name" value="DNA/RNA-bd_Alba-like"/>
</dbReference>
<keyword evidence="4" id="KW-0539">Nucleus</keyword>
<evidence type="ECO:0000256" key="3">
    <source>
        <dbReference type="ARBA" id="ARBA00022884"/>
    </source>
</evidence>
<comment type="similarity">
    <text evidence="2">Belongs to the histone-like Alba family.</text>
</comment>
<dbReference type="OMA" id="IKEHHFI"/>
<dbReference type="InterPro" id="IPR051958">
    <property type="entry name" value="Alba-like_NAB"/>
</dbReference>
<sequence length="223" mass="24856">MVTNFRRVLKTTDAVAPEDGVFEVRVTSMGRVNAFVEDVVSHLVGSEKYAPSKEIRIMARGTAISKAVIVSEILSRRVPSLSQEVELGSSDVEDVFEPVGEHDDDTGNVTRVRIVPSLVITLKAIEEIKPEDIKEHHFIKRPMLVNAPRYRPTGRPHSRPERRNKSSKAPVTTAVKAAAVDSTTEDDSGVKKEKRRDRRRRNYRGRIEQGTKKVVPEAPLVGA</sequence>
<feature type="compositionally biased region" description="Low complexity" evidence="5">
    <location>
        <begin position="168"/>
        <end position="180"/>
    </location>
</feature>